<dbReference type="EMBL" id="BK015803">
    <property type="protein sequence ID" value="DAE25884.1"/>
    <property type="molecule type" value="Genomic_DNA"/>
</dbReference>
<sequence>MKKYTVKELAHLLDDCVGVVFTDEFDRWTTPEMFYTLQELVDKYGEHIIKWISFDGSDDEVYQAIVLEGDRE</sequence>
<organism evidence="1">
    <name type="scientific">Siphoviridae sp. ctu8P6</name>
    <dbReference type="NCBI Taxonomy" id="2827282"/>
    <lineage>
        <taxon>Viruses</taxon>
        <taxon>Duplodnaviria</taxon>
        <taxon>Heunggongvirae</taxon>
        <taxon>Uroviricota</taxon>
        <taxon>Caudoviricetes</taxon>
    </lineage>
</organism>
<evidence type="ECO:0000313" key="1">
    <source>
        <dbReference type="EMBL" id="DAE25884.1"/>
    </source>
</evidence>
<proteinExistence type="predicted"/>
<reference evidence="1" key="1">
    <citation type="journal article" date="2021" name="Proc. Natl. Acad. Sci. U.S.A.">
        <title>A Catalog of Tens of Thousands of Viruses from Human Metagenomes Reveals Hidden Associations with Chronic Diseases.</title>
        <authorList>
            <person name="Tisza M.J."/>
            <person name="Buck C.B."/>
        </authorList>
    </citation>
    <scope>NUCLEOTIDE SEQUENCE</scope>
    <source>
        <strain evidence="1">Ctu8P6</strain>
    </source>
</reference>
<protein>
    <submittedName>
        <fullName evidence="1">Uncharacterized protein</fullName>
    </submittedName>
</protein>
<accession>A0A8S5R4J3</accession>
<name>A0A8S5R4J3_9CAUD</name>